<dbReference type="Proteomes" id="UP000521199">
    <property type="component" value="Unassembled WGS sequence"/>
</dbReference>
<evidence type="ECO:0000313" key="6">
    <source>
        <dbReference type="Proteomes" id="UP000521199"/>
    </source>
</evidence>
<dbReference type="GO" id="GO:0003677">
    <property type="term" value="F:DNA binding"/>
    <property type="evidence" value="ECO:0007669"/>
    <property type="project" value="UniProtKB-KW"/>
</dbReference>
<reference evidence="5 6" key="1">
    <citation type="submission" date="2020-08" db="EMBL/GenBank/DDBJ databases">
        <title>Genomic Encyclopedia of Type Strains, Phase IV (KMG-IV): sequencing the most valuable type-strain genomes for metagenomic binning, comparative biology and taxonomic classification.</title>
        <authorList>
            <person name="Goeker M."/>
        </authorList>
    </citation>
    <scope>NUCLEOTIDE SEQUENCE [LARGE SCALE GENOMIC DNA]</scope>
    <source>
        <strain evidence="5 6">DSM 24163</strain>
    </source>
</reference>
<accession>A0A7W8D6R5</accession>
<evidence type="ECO:0000256" key="3">
    <source>
        <dbReference type="ARBA" id="ARBA00023125"/>
    </source>
</evidence>
<dbReference type="AlphaFoldDB" id="A0A7W8D6R5"/>
<dbReference type="RefSeq" id="WP_183961490.1">
    <property type="nucleotide sequence ID" value="NZ_JACHHP010000004.1"/>
</dbReference>
<organism evidence="5 6">
    <name type="scientific">Chiayiivirga flava</name>
    <dbReference type="NCBI Taxonomy" id="659595"/>
    <lineage>
        <taxon>Bacteria</taxon>
        <taxon>Pseudomonadati</taxon>
        <taxon>Pseudomonadota</taxon>
        <taxon>Gammaproteobacteria</taxon>
        <taxon>Lysobacterales</taxon>
        <taxon>Lysobacteraceae</taxon>
        <taxon>Chiayiivirga</taxon>
    </lineage>
</organism>
<dbReference type="GO" id="GO:0045892">
    <property type="term" value="P:negative regulation of DNA-templated transcription"/>
    <property type="evidence" value="ECO:0007669"/>
    <property type="project" value="InterPro"/>
</dbReference>
<name>A0A7W8D6R5_9GAMM</name>
<keyword evidence="6" id="KW-1185">Reference proteome</keyword>
<evidence type="ECO:0000256" key="2">
    <source>
        <dbReference type="ARBA" id="ARBA00023015"/>
    </source>
</evidence>
<dbReference type="EMBL" id="JACHHP010000004">
    <property type="protein sequence ID" value="MBB5208949.1"/>
    <property type="molecule type" value="Genomic_DNA"/>
</dbReference>
<dbReference type="InterPro" id="IPR036390">
    <property type="entry name" value="WH_DNA-bd_sf"/>
</dbReference>
<comment type="similarity">
    <text evidence="1">Belongs to the BlaI transcriptional regulatory family.</text>
</comment>
<dbReference type="SUPFAM" id="SSF46785">
    <property type="entry name" value="Winged helix' DNA-binding domain"/>
    <property type="match status" value="1"/>
</dbReference>
<dbReference type="InterPro" id="IPR005650">
    <property type="entry name" value="BlaI_family"/>
</dbReference>
<keyword evidence="3" id="KW-0238">DNA-binding</keyword>
<proteinExistence type="inferred from homology"/>
<keyword evidence="4" id="KW-0804">Transcription</keyword>
<dbReference type="Pfam" id="PF03965">
    <property type="entry name" value="Penicillinase_R"/>
    <property type="match status" value="1"/>
</dbReference>
<gene>
    <name evidence="5" type="ORF">HNQ52_002499</name>
</gene>
<evidence type="ECO:0000256" key="1">
    <source>
        <dbReference type="ARBA" id="ARBA00011046"/>
    </source>
</evidence>
<dbReference type="InterPro" id="IPR036388">
    <property type="entry name" value="WH-like_DNA-bd_sf"/>
</dbReference>
<comment type="caution">
    <text evidence="5">The sequence shown here is derived from an EMBL/GenBank/DDBJ whole genome shotgun (WGS) entry which is preliminary data.</text>
</comment>
<protein>
    <submittedName>
        <fullName evidence="5">Putative transcriptional regulator</fullName>
    </submittedName>
</protein>
<evidence type="ECO:0000256" key="4">
    <source>
        <dbReference type="ARBA" id="ARBA00023163"/>
    </source>
</evidence>
<evidence type="ECO:0000313" key="5">
    <source>
        <dbReference type="EMBL" id="MBB5208949.1"/>
    </source>
</evidence>
<keyword evidence="2" id="KW-0805">Transcription regulation</keyword>
<sequence>MTRHPSTRPTESELAILDVLWDRGSATVRDVYEALYQQDGGGYTTALKLMQVMHAKGLVERDDSQRAHVFRAVPTRESTRSRMLGTIVDQMFGGRPMELVLSLLGTESAPKSEEIAQVRALLDRLERERGHD</sequence>
<dbReference type="Gene3D" id="1.10.10.10">
    <property type="entry name" value="Winged helix-like DNA-binding domain superfamily/Winged helix DNA-binding domain"/>
    <property type="match status" value="1"/>
</dbReference>